<dbReference type="Pfam" id="PF03808">
    <property type="entry name" value="Glyco_tran_WecG"/>
    <property type="match status" value="1"/>
</dbReference>
<protein>
    <submittedName>
        <fullName evidence="4">N-acetylglucosaminyldiphosphoundecaprenol N-acetyl-beta-D-mannosaminyltransferase</fullName>
    </submittedName>
</protein>
<proteinExistence type="predicted"/>
<dbReference type="SUPFAM" id="SSF52091">
    <property type="entry name" value="SpoIIaa-like"/>
    <property type="match status" value="1"/>
</dbReference>
<accession>A0A1M5TIU3</accession>
<dbReference type="RefSeq" id="WP_079603730.1">
    <property type="nucleotide sequence ID" value="NZ_LT670817.1"/>
</dbReference>
<name>A0A1M5TIU3_9BRAD</name>
<dbReference type="NCBIfam" id="TIGR00696">
    <property type="entry name" value="wecG_tagA_cpsF"/>
    <property type="match status" value="1"/>
</dbReference>
<feature type="domain" description="STAS" evidence="3">
    <location>
        <begin position="300"/>
        <end position="391"/>
    </location>
</feature>
<sequence length="416" mass="46128">MPSTRGGFQSILTPDAGCQINAIARIEASDRDELSRQVFGILGIPIDVMGLSSLLRKLEAAVKYRKPFLISTPNVNYLITSQLERQFRECLLLSDLCPVDGMPIVWIAKLLGVPIKDRVSGSDVFGALKLADRFDRRLSVFLFGGADELAALVGNNLNAQSSGLKCVGTLNPGSGTVDEMSNEQIIDTINASGADILAVFLSAKKAQAWLLQNHDSLRIPVRAQFGATINFEAGTINRAPAFVRSAGLEWLWRIKEEPYLWRRYWTDGKSLLRLLLTGALPLAVDSLWIRFRSARRGRGLGIELREEEHAVIVRLSGLAIAVHADEAIKVFRQALGKEKAIDVDVSRTRLLDPRFFGLLLMVRKQLRKKGRALRFIGVSPSIIRAFRLNGFEYLLSEEKLVWKSSAEQRSTSGQTA</sequence>
<keyword evidence="1" id="KW-0328">Glycosyltransferase</keyword>
<evidence type="ECO:0000313" key="4">
    <source>
        <dbReference type="EMBL" id="SHH50570.1"/>
    </source>
</evidence>
<reference evidence="4 5" key="1">
    <citation type="submission" date="2016-11" db="EMBL/GenBank/DDBJ databases">
        <authorList>
            <person name="Jaros S."/>
            <person name="Januszkiewicz K."/>
            <person name="Wedrychowicz H."/>
        </authorList>
    </citation>
    <scope>NUCLEOTIDE SEQUENCE [LARGE SCALE GENOMIC DNA]</scope>
    <source>
        <strain evidence="4 5">GAS138</strain>
    </source>
</reference>
<dbReference type="PANTHER" id="PTHR34136:SF1">
    <property type="entry name" value="UDP-N-ACETYL-D-MANNOSAMINURONIC ACID TRANSFERASE"/>
    <property type="match status" value="1"/>
</dbReference>
<evidence type="ECO:0000256" key="1">
    <source>
        <dbReference type="ARBA" id="ARBA00022676"/>
    </source>
</evidence>
<dbReference type="CDD" id="cd07043">
    <property type="entry name" value="STAS_anti-anti-sigma_factors"/>
    <property type="match status" value="1"/>
</dbReference>
<dbReference type="PANTHER" id="PTHR34136">
    <property type="match status" value="1"/>
</dbReference>
<evidence type="ECO:0000313" key="5">
    <source>
        <dbReference type="Proteomes" id="UP000189796"/>
    </source>
</evidence>
<gene>
    <name evidence="4" type="ORF">SAMN05443248_5034</name>
</gene>
<evidence type="ECO:0000256" key="2">
    <source>
        <dbReference type="ARBA" id="ARBA00022679"/>
    </source>
</evidence>
<dbReference type="InterPro" id="IPR002645">
    <property type="entry name" value="STAS_dom"/>
</dbReference>
<dbReference type="Proteomes" id="UP000189796">
    <property type="component" value="Chromosome I"/>
</dbReference>
<dbReference type="OrthoDB" id="9771846at2"/>
<dbReference type="InterPro" id="IPR058548">
    <property type="entry name" value="MlaB-like_STAS"/>
</dbReference>
<evidence type="ECO:0000259" key="3">
    <source>
        <dbReference type="PROSITE" id="PS50801"/>
    </source>
</evidence>
<organism evidence="4 5">
    <name type="scientific">Bradyrhizobium erythrophlei</name>
    <dbReference type="NCBI Taxonomy" id="1437360"/>
    <lineage>
        <taxon>Bacteria</taxon>
        <taxon>Pseudomonadati</taxon>
        <taxon>Pseudomonadota</taxon>
        <taxon>Alphaproteobacteria</taxon>
        <taxon>Hyphomicrobiales</taxon>
        <taxon>Nitrobacteraceae</taxon>
        <taxon>Bradyrhizobium</taxon>
    </lineage>
</organism>
<dbReference type="GO" id="GO:0016758">
    <property type="term" value="F:hexosyltransferase activity"/>
    <property type="evidence" value="ECO:0007669"/>
    <property type="project" value="TreeGrafter"/>
</dbReference>
<dbReference type="CDD" id="cd06533">
    <property type="entry name" value="Glyco_transf_WecG_TagA"/>
    <property type="match status" value="1"/>
</dbReference>
<keyword evidence="2 4" id="KW-0808">Transferase</keyword>
<dbReference type="AlphaFoldDB" id="A0A1M5TIU3"/>
<dbReference type="EMBL" id="LT670817">
    <property type="protein sequence ID" value="SHH50570.1"/>
    <property type="molecule type" value="Genomic_DNA"/>
</dbReference>
<dbReference type="PROSITE" id="PS50801">
    <property type="entry name" value="STAS"/>
    <property type="match status" value="1"/>
</dbReference>
<dbReference type="Gene3D" id="3.30.750.24">
    <property type="entry name" value="STAS domain"/>
    <property type="match status" value="1"/>
</dbReference>
<dbReference type="InterPro" id="IPR036513">
    <property type="entry name" value="STAS_dom_sf"/>
</dbReference>
<dbReference type="InterPro" id="IPR004629">
    <property type="entry name" value="WecG_TagA_CpsF"/>
</dbReference>
<dbReference type="Pfam" id="PF13466">
    <property type="entry name" value="STAS_2"/>
    <property type="match status" value="1"/>
</dbReference>